<feature type="compositionally biased region" description="Polar residues" evidence="1">
    <location>
        <begin position="8"/>
        <end position="22"/>
    </location>
</feature>
<feature type="compositionally biased region" description="Acidic residues" evidence="1">
    <location>
        <begin position="206"/>
        <end position="221"/>
    </location>
</feature>
<feature type="region of interest" description="Disordered" evidence="1">
    <location>
        <begin position="1"/>
        <end position="103"/>
    </location>
</feature>
<evidence type="ECO:0000256" key="1">
    <source>
        <dbReference type="SAM" id="MobiDB-lite"/>
    </source>
</evidence>
<protein>
    <submittedName>
        <fullName evidence="2">Uncharacterized protein</fullName>
    </submittedName>
</protein>
<accession>A0A4S8ZH96</accession>
<name>A0A4S8ZH96_AURPU</name>
<sequence>MFGRTDTRNSGFDATSSSPFSTSPGKPSEKPSGKPSGFLARRSGRVLKQTPRQTGRESNTALLTHKPSSGCSGRTLGKKRPGASSSEHGVRTSCGVGRWKEQPKRRARLLYETALLTPKSIEKASKSIETRNKHKLRISTTRKIAETYNFKAEQDTGGTRQRRRIDYDAVPAAWHDKDNSDSDYECETTTMIRQSLQSPTARGKEEEQEEQEEEEEDDDDDGSVKVKEECLGDDFKEA</sequence>
<proteinExistence type="predicted"/>
<comment type="caution">
    <text evidence="2">The sequence shown here is derived from an EMBL/GenBank/DDBJ whole genome shotgun (WGS) entry which is preliminary data.</text>
</comment>
<reference evidence="2 3" key="1">
    <citation type="submission" date="2018-10" db="EMBL/GenBank/DDBJ databases">
        <title>Fifty Aureobasidium pullulans genomes reveal a recombining polyextremotolerant generalist.</title>
        <authorList>
            <person name="Gostincar C."/>
            <person name="Turk M."/>
            <person name="Zajc J."/>
            <person name="Gunde-Cimerman N."/>
        </authorList>
    </citation>
    <scope>NUCLEOTIDE SEQUENCE [LARGE SCALE GENOMIC DNA]</scope>
    <source>
        <strain evidence="2 3">EXF-10659</strain>
    </source>
</reference>
<organism evidence="2 3">
    <name type="scientific">Aureobasidium pullulans</name>
    <name type="common">Black yeast</name>
    <name type="synonym">Pullularia pullulans</name>
    <dbReference type="NCBI Taxonomy" id="5580"/>
    <lineage>
        <taxon>Eukaryota</taxon>
        <taxon>Fungi</taxon>
        <taxon>Dikarya</taxon>
        <taxon>Ascomycota</taxon>
        <taxon>Pezizomycotina</taxon>
        <taxon>Dothideomycetes</taxon>
        <taxon>Dothideomycetidae</taxon>
        <taxon>Dothideales</taxon>
        <taxon>Saccotheciaceae</taxon>
        <taxon>Aureobasidium</taxon>
    </lineage>
</organism>
<feature type="compositionally biased region" description="Polar residues" evidence="1">
    <location>
        <begin position="50"/>
        <end position="72"/>
    </location>
</feature>
<dbReference type="AlphaFoldDB" id="A0A4S8ZH96"/>
<evidence type="ECO:0000313" key="3">
    <source>
        <dbReference type="Proteomes" id="UP000308802"/>
    </source>
</evidence>
<feature type="compositionally biased region" description="Polar residues" evidence="1">
    <location>
        <begin position="187"/>
        <end position="200"/>
    </location>
</feature>
<feature type="compositionally biased region" description="Basic and acidic residues" evidence="1">
    <location>
        <begin position="222"/>
        <end position="238"/>
    </location>
</feature>
<dbReference type="Proteomes" id="UP000308802">
    <property type="component" value="Unassembled WGS sequence"/>
</dbReference>
<dbReference type="EMBL" id="QZAO01000513">
    <property type="protein sequence ID" value="THW65235.1"/>
    <property type="molecule type" value="Genomic_DNA"/>
</dbReference>
<feature type="region of interest" description="Disordered" evidence="1">
    <location>
        <begin position="174"/>
        <end position="238"/>
    </location>
</feature>
<evidence type="ECO:0000313" key="2">
    <source>
        <dbReference type="EMBL" id="THW65235.1"/>
    </source>
</evidence>
<gene>
    <name evidence="2" type="ORF">D6D19_09346</name>
</gene>